<name>A0AAU8AB73_9FIRM</name>
<evidence type="ECO:0000259" key="7">
    <source>
        <dbReference type="PROSITE" id="PS50075"/>
    </source>
</evidence>
<dbReference type="GO" id="GO:0000035">
    <property type="term" value="F:acyl binding"/>
    <property type="evidence" value="ECO:0007669"/>
    <property type="project" value="TreeGrafter"/>
</dbReference>
<evidence type="ECO:0000256" key="4">
    <source>
        <dbReference type="ARBA" id="ARBA00022832"/>
    </source>
</evidence>
<dbReference type="InterPro" id="IPR006162">
    <property type="entry name" value="Ppantetheine_attach_site"/>
</dbReference>
<evidence type="ECO:0000256" key="1">
    <source>
        <dbReference type="ARBA" id="ARBA00022450"/>
    </source>
</evidence>
<dbReference type="GO" id="GO:0000036">
    <property type="term" value="F:acyl carrier activity"/>
    <property type="evidence" value="ECO:0007669"/>
    <property type="project" value="TreeGrafter"/>
</dbReference>
<evidence type="ECO:0000313" key="8">
    <source>
        <dbReference type="EMBL" id="XCC63269.1"/>
    </source>
</evidence>
<dbReference type="PANTHER" id="PTHR20863">
    <property type="entry name" value="ACYL CARRIER PROTEIN"/>
    <property type="match status" value="1"/>
</dbReference>
<keyword evidence="6" id="KW-0275">Fatty acid biosynthesis</keyword>
<dbReference type="PROSITE" id="PS50075">
    <property type="entry name" value="CARRIER"/>
    <property type="match status" value="1"/>
</dbReference>
<reference evidence="8" key="1">
    <citation type="submission" date="2023-02" db="EMBL/GenBank/DDBJ databases">
        <title>Gut commensal Christensenella minuta modulates host metabolism via a new class of secondary bile acids.</title>
        <authorList>
            <person name="Liu C."/>
        </authorList>
    </citation>
    <scope>NUCLEOTIDE SEQUENCE</scope>
    <source>
        <strain evidence="8">CA70</strain>
    </source>
</reference>
<feature type="domain" description="Carrier" evidence="7">
    <location>
        <begin position="1"/>
        <end position="74"/>
    </location>
</feature>
<dbReference type="RefSeq" id="WP_079546863.1">
    <property type="nucleotide sequence ID" value="NZ_CP117826.1"/>
</dbReference>
<dbReference type="SUPFAM" id="SSF47336">
    <property type="entry name" value="ACP-like"/>
    <property type="match status" value="1"/>
</dbReference>
<dbReference type="EMBL" id="CP117826">
    <property type="protein sequence ID" value="XCC63269.1"/>
    <property type="molecule type" value="Genomic_DNA"/>
</dbReference>
<dbReference type="Pfam" id="PF00550">
    <property type="entry name" value="PP-binding"/>
    <property type="match status" value="1"/>
</dbReference>
<dbReference type="GO" id="GO:0016020">
    <property type="term" value="C:membrane"/>
    <property type="evidence" value="ECO:0007669"/>
    <property type="project" value="GOC"/>
</dbReference>
<evidence type="ECO:0000256" key="6">
    <source>
        <dbReference type="ARBA" id="ARBA00023160"/>
    </source>
</evidence>
<dbReference type="Gene3D" id="1.10.1200.10">
    <property type="entry name" value="ACP-like"/>
    <property type="match status" value="1"/>
</dbReference>
<organism evidence="8">
    <name type="scientific">Christensenella massiliensis</name>
    <dbReference type="NCBI Taxonomy" id="1805714"/>
    <lineage>
        <taxon>Bacteria</taxon>
        <taxon>Bacillati</taxon>
        <taxon>Bacillota</taxon>
        <taxon>Clostridia</taxon>
        <taxon>Christensenellales</taxon>
        <taxon>Christensenellaceae</taxon>
        <taxon>Christensenella</taxon>
    </lineage>
</organism>
<accession>A0AAU8AB73</accession>
<dbReference type="GO" id="GO:0005829">
    <property type="term" value="C:cytosol"/>
    <property type="evidence" value="ECO:0007669"/>
    <property type="project" value="TreeGrafter"/>
</dbReference>
<keyword evidence="4" id="KW-0276">Fatty acid metabolism</keyword>
<sequence length="77" mass="8516">MFEKIVTILQEYSGADRGSIVPDARLTADLGLNSLDVINIVVAFEDEFGVEISNDDLRSFQRVADIEAYLKQHASKG</sequence>
<evidence type="ECO:0000256" key="2">
    <source>
        <dbReference type="ARBA" id="ARBA00022516"/>
    </source>
</evidence>
<dbReference type="GO" id="GO:0009245">
    <property type="term" value="P:lipid A biosynthetic process"/>
    <property type="evidence" value="ECO:0007669"/>
    <property type="project" value="TreeGrafter"/>
</dbReference>
<dbReference type="AlphaFoldDB" id="A0AAU8AB73"/>
<dbReference type="InterPro" id="IPR036736">
    <property type="entry name" value="ACP-like_sf"/>
</dbReference>
<proteinExistence type="predicted"/>
<dbReference type="InterPro" id="IPR009081">
    <property type="entry name" value="PP-bd_ACP"/>
</dbReference>
<protein>
    <submittedName>
        <fullName evidence="8">Acyl carrier protein</fullName>
    </submittedName>
</protein>
<gene>
    <name evidence="8" type="ORF">PUP29_04980</name>
</gene>
<keyword evidence="3" id="KW-0597">Phosphoprotein</keyword>
<dbReference type="PROSITE" id="PS00012">
    <property type="entry name" value="PHOSPHOPANTETHEINE"/>
    <property type="match status" value="1"/>
</dbReference>
<keyword evidence="1" id="KW-0596">Phosphopantetheine</keyword>
<keyword evidence="2" id="KW-0444">Lipid biosynthesis</keyword>
<dbReference type="PANTHER" id="PTHR20863:SF76">
    <property type="entry name" value="CARRIER DOMAIN-CONTAINING PROTEIN"/>
    <property type="match status" value="1"/>
</dbReference>
<evidence type="ECO:0000256" key="5">
    <source>
        <dbReference type="ARBA" id="ARBA00023098"/>
    </source>
</evidence>
<evidence type="ECO:0000256" key="3">
    <source>
        <dbReference type="ARBA" id="ARBA00022553"/>
    </source>
</evidence>
<keyword evidence="5" id="KW-0443">Lipid metabolism</keyword>
<dbReference type="InterPro" id="IPR003231">
    <property type="entry name" value="ACP"/>
</dbReference>